<comment type="caution">
    <text evidence="2">The sequence shown here is derived from an EMBL/GenBank/DDBJ whole genome shotgun (WGS) entry which is preliminary data.</text>
</comment>
<evidence type="ECO:0000313" key="2">
    <source>
        <dbReference type="EMBL" id="KAF7707193.1"/>
    </source>
</evidence>
<keyword evidence="3" id="KW-1185">Reference proteome</keyword>
<feature type="compositionally biased region" description="Basic and acidic residues" evidence="1">
    <location>
        <begin position="46"/>
        <end position="59"/>
    </location>
</feature>
<feature type="region of interest" description="Disordered" evidence="1">
    <location>
        <begin position="1"/>
        <end position="93"/>
    </location>
</feature>
<protein>
    <submittedName>
        <fullName evidence="2">Uncharacterized protein</fullName>
    </submittedName>
</protein>
<evidence type="ECO:0000256" key="1">
    <source>
        <dbReference type="SAM" id="MobiDB-lite"/>
    </source>
</evidence>
<proteinExistence type="predicted"/>
<reference evidence="2" key="1">
    <citation type="submission" date="2020-08" db="EMBL/GenBank/DDBJ databases">
        <title>Chromosome-level assembly of Southern catfish (Silurus meridionalis) provides insights into visual adaptation to the nocturnal and benthic lifestyles.</title>
        <authorList>
            <person name="Zhang Y."/>
            <person name="Wang D."/>
            <person name="Peng Z."/>
        </authorList>
    </citation>
    <scope>NUCLEOTIDE SEQUENCE</scope>
    <source>
        <strain evidence="2">SWU-2019-XX</strain>
        <tissue evidence="2">Muscle</tissue>
    </source>
</reference>
<evidence type="ECO:0000313" key="3">
    <source>
        <dbReference type="Proteomes" id="UP000606274"/>
    </source>
</evidence>
<accession>A0A8T0BLV8</accession>
<organism evidence="2 3">
    <name type="scientific">Silurus meridionalis</name>
    <name type="common">Southern catfish</name>
    <name type="synonym">Silurus soldatovi meridionalis</name>
    <dbReference type="NCBI Taxonomy" id="175797"/>
    <lineage>
        <taxon>Eukaryota</taxon>
        <taxon>Metazoa</taxon>
        <taxon>Chordata</taxon>
        <taxon>Craniata</taxon>
        <taxon>Vertebrata</taxon>
        <taxon>Euteleostomi</taxon>
        <taxon>Actinopterygii</taxon>
        <taxon>Neopterygii</taxon>
        <taxon>Teleostei</taxon>
        <taxon>Ostariophysi</taxon>
        <taxon>Siluriformes</taxon>
        <taxon>Siluridae</taxon>
        <taxon>Silurus</taxon>
    </lineage>
</organism>
<dbReference type="EMBL" id="JABFDY010000005">
    <property type="protein sequence ID" value="KAF7707193.1"/>
    <property type="molecule type" value="Genomic_DNA"/>
</dbReference>
<dbReference type="Proteomes" id="UP000606274">
    <property type="component" value="Unassembled WGS sequence"/>
</dbReference>
<feature type="compositionally biased region" description="Basic and acidic residues" evidence="1">
    <location>
        <begin position="25"/>
        <end position="39"/>
    </location>
</feature>
<sequence length="113" mass="12277">MTPPEDLGGVVSPFGRLGAETSSSEELRSKTSPPEEFRGETPPLKELLDETSPKEEFKGETSPPGRDVAFSRGARERDVAFSGAQEQDSAEHDLRDTAASFRVFPEAELGCCF</sequence>
<name>A0A8T0BLV8_SILME</name>
<feature type="non-terminal residue" evidence="2">
    <location>
        <position position="113"/>
    </location>
</feature>
<gene>
    <name evidence="2" type="ORF">HF521_018411</name>
</gene>
<dbReference type="AlphaFoldDB" id="A0A8T0BLV8"/>